<dbReference type="AlphaFoldDB" id="A0A9Q1CL61"/>
<dbReference type="Pfam" id="PF00561">
    <property type="entry name" value="Abhydrolase_1"/>
    <property type="match status" value="1"/>
</dbReference>
<name>A0A9Q1CL61_HOLLE</name>
<evidence type="ECO:0000256" key="1">
    <source>
        <dbReference type="ARBA" id="ARBA00004477"/>
    </source>
</evidence>
<evidence type="ECO:0000256" key="4">
    <source>
        <dbReference type="ARBA" id="ARBA00022824"/>
    </source>
</evidence>
<feature type="domain" description="AB hydrolase-1" evidence="8">
    <location>
        <begin position="62"/>
        <end position="308"/>
    </location>
</feature>
<evidence type="ECO:0000256" key="3">
    <source>
        <dbReference type="ARBA" id="ARBA00022801"/>
    </source>
</evidence>
<sequence>MGPVASTIGAIVISLLAVFIMYPPPELSPRVTEWKDTGKYFTYREHSIFYHDSKGKGPTSDVLIIFHGYPTSSYDFHKIWNQLTERFGRVIAPDFLGYGLSDKPVQYDYSIVDQANMVEALLHKLGVNDVHILSHDMGDTVGQELIARYNEGTQKINIKSVCLMNGGIIPETIDFRWGQKMLLNPYLALVGMRLMNRRLFANGLGEVFGPHTNPTEEEFDDQWALIRYNDGNLVQHGIIQYLPQRFANRDRWVPALYQTKLPLHLIFGPSDPVNPAATFLVKYRELVKNSGVTELHADIGHYPQLEAPDDVVRGYFDFLDSLKKT</sequence>
<dbReference type="SUPFAM" id="SSF53474">
    <property type="entry name" value="alpha/beta-Hydrolases"/>
    <property type="match status" value="1"/>
</dbReference>
<keyword evidence="3" id="KW-0378">Hydrolase</keyword>
<dbReference type="EMBL" id="JAIZAY010000002">
    <property type="protein sequence ID" value="KAJ8047268.1"/>
    <property type="molecule type" value="Genomic_DNA"/>
</dbReference>
<keyword evidence="2 7" id="KW-0812">Transmembrane</keyword>
<dbReference type="OrthoDB" id="7130006at2759"/>
<comment type="subcellular location">
    <subcellularLocation>
        <location evidence="1">Endoplasmic reticulum membrane</location>
        <topology evidence="1">Multi-pass membrane protein</topology>
    </subcellularLocation>
</comment>
<keyword evidence="5 7" id="KW-1133">Transmembrane helix</keyword>
<dbReference type="FunFam" id="3.40.50.1820:FF:000041">
    <property type="entry name" value="Mesoderm-specific transcript homolog protein"/>
    <property type="match status" value="1"/>
</dbReference>
<dbReference type="InterPro" id="IPR050266">
    <property type="entry name" value="AB_hydrolase_sf"/>
</dbReference>
<comment type="caution">
    <text evidence="9">The sequence shown here is derived from an EMBL/GenBank/DDBJ whole genome shotgun (WGS) entry which is preliminary data.</text>
</comment>
<accession>A0A9Q1CL61</accession>
<feature type="transmembrane region" description="Helical" evidence="7">
    <location>
        <begin position="6"/>
        <end position="22"/>
    </location>
</feature>
<dbReference type="Gene3D" id="3.40.50.1820">
    <property type="entry name" value="alpha/beta hydrolase"/>
    <property type="match status" value="1"/>
</dbReference>
<proteinExistence type="predicted"/>
<evidence type="ECO:0000259" key="8">
    <source>
        <dbReference type="Pfam" id="PF00561"/>
    </source>
</evidence>
<evidence type="ECO:0000256" key="6">
    <source>
        <dbReference type="ARBA" id="ARBA00023136"/>
    </source>
</evidence>
<evidence type="ECO:0000313" key="10">
    <source>
        <dbReference type="Proteomes" id="UP001152320"/>
    </source>
</evidence>
<dbReference type="InterPro" id="IPR000073">
    <property type="entry name" value="AB_hydrolase_1"/>
</dbReference>
<dbReference type="Proteomes" id="UP001152320">
    <property type="component" value="Chromosome 2"/>
</dbReference>
<organism evidence="9 10">
    <name type="scientific">Holothuria leucospilota</name>
    <name type="common">Black long sea cucumber</name>
    <name type="synonym">Mertensiothuria leucospilota</name>
    <dbReference type="NCBI Taxonomy" id="206669"/>
    <lineage>
        <taxon>Eukaryota</taxon>
        <taxon>Metazoa</taxon>
        <taxon>Echinodermata</taxon>
        <taxon>Eleutherozoa</taxon>
        <taxon>Echinozoa</taxon>
        <taxon>Holothuroidea</taxon>
        <taxon>Aspidochirotacea</taxon>
        <taxon>Aspidochirotida</taxon>
        <taxon>Holothuriidae</taxon>
        <taxon>Holothuria</taxon>
    </lineage>
</organism>
<dbReference type="GO" id="GO:0005789">
    <property type="term" value="C:endoplasmic reticulum membrane"/>
    <property type="evidence" value="ECO:0007669"/>
    <property type="project" value="UniProtKB-SubCell"/>
</dbReference>
<dbReference type="InterPro" id="IPR029058">
    <property type="entry name" value="AB_hydrolase_fold"/>
</dbReference>
<dbReference type="PANTHER" id="PTHR43798">
    <property type="entry name" value="MONOACYLGLYCEROL LIPASE"/>
    <property type="match status" value="1"/>
</dbReference>
<reference evidence="9" key="1">
    <citation type="submission" date="2021-10" db="EMBL/GenBank/DDBJ databases">
        <title>Tropical sea cucumber genome reveals ecological adaptation and Cuvierian tubules defense mechanism.</title>
        <authorList>
            <person name="Chen T."/>
        </authorList>
    </citation>
    <scope>NUCLEOTIDE SEQUENCE</scope>
    <source>
        <strain evidence="9">Nanhai2018</strain>
        <tissue evidence="9">Muscle</tissue>
    </source>
</reference>
<dbReference type="PRINTS" id="PR00412">
    <property type="entry name" value="EPOXHYDRLASE"/>
</dbReference>
<keyword evidence="6 7" id="KW-0472">Membrane</keyword>
<gene>
    <name evidence="9" type="ORF">HOLleu_06234</name>
</gene>
<keyword evidence="10" id="KW-1185">Reference proteome</keyword>
<evidence type="ECO:0000256" key="7">
    <source>
        <dbReference type="SAM" id="Phobius"/>
    </source>
</evidence>
<dbReference type="GO" id="GO:0046464">
    <property type="term" value="P:acylglycerol catabolic process"/>
    <property type="evidence" value="ECO:0007669"/>
    <property type="project" value="TreeGrafter"/>
</dbReference>
<evidence type="ECO:0000256" key="5">
    <source>
        <dbReference type="ARBA" id="ARBA00022989"/>
    </source>
</evidence>
<evidence type="ECO:0000256" key="2">
    <source>
        <dbReference type="ARBA" id="ARBA00022692"/>
    </source>
</evidence>
<keyword evidence="4" id="KW-0256">Endoplasmic reticulum</keyword>
<dbReference type="PANTHER" id="PTHR43798:SF33">
    <property type="entry name" value="HYDROLASE, PUTATIVE (AFU_ORTHOLOGUE AFUA_2G14860)-RELATED"/>
    <property type="match status" value="1"/>
</dbReference>
<dbReference type="InterPro" id="IPR000639">
    <property type="entry name" value="Epox_hydrolase-like"/>
</dbReference>
<dbReference type="GO" id="GO:0047372">
    <property type="term" value="F:monoacylglycerol lipase activity"/>
    <property type="evidence" value="ECO:0007669"/>
    <property type="project" value="TreeGrafter"/>
</dbReference>
<protein>
    <submittedName>
        <fullName evidence="9">Mesoderm-specific transcript protein</fullName>
    </submittedName>
</protein>
<evidence type="ECO:0000313" key="9">
    <source>
        <dbReference type="EMBL" id="KAJ8047268.1"/>
    </source>
</evidence>